<dbReference type="EMBL" id="KZ821253">
    <property type="protein sequence ID" value="PYH42258.1"/>
    <property type="molecule type" value="Genomic_DNA"/>
</dbReference>
<dbReference type="AlphaFoldDB" id="A0A318ZQ63"/>
<dbReference type="Proteomes" id="UP000248349">
    <property type="component" value="Unassembled WGS sequence"/>
</dbReference>
<keyword evidence="2" id="KW-1185">Reference proteome</keyword>
<proteinExistence type="predicted"/>
<dbReference type="PANTHER" id="PTHR35332:SF2">
    <property type="entry name" value="REGULATION OF ENOLASE PROTEIN 1"/>
    <property type="match status" value="1"/>
</dbReference>
<sequence>MAPWHITNATTPLPSPDTLSSAFSLRAPPGTDLWDSPPDTCIFTAPLVYQAMPLAAFKRAQVTITGDLHAPYAQAGLALVWGGSDGRRRWVKTGMECLAGRQVVATVGKDRWPDCSVGGVVPRVEASKQVTLEVVRQGFSLEIFQLHRTQHGEWQRTILRELTWVFAAQGGEREGCWAGVYVANPSSEAPEFEVRFEGLVLEQTENN</sequence>
<dbReference type="OrthoDB" id="42525at2759"/>
<dbReference type="PANTHER" id="PTHR35332">
    <property type="entry name" value="REGULATION OF ENOLASE PROTEIN 1"/>
    <property type="match status" value="1"/>
</dbReference>
<gene>
    <name evidence="1" type="ORF">BP01DRAFT_405226</name>
</gene>
<organism evidence="1 2">
    <name type="scientific">Aspergillus saccharolyticus JOP 1030-1</name>
    <dbReference type="NCBI Taxonomy" id="1450539"/>
    <lineage>
        <taxon>Eukaryota</taxon>
        <taxon>Fungi</taxon>
        <taxon>Dikarya</taxon>
        <taxon>Ascomycota</taxon>
        <taxon>Pezizomycotina</taxon>
        <taxon>Eurotiomycetes</taxon>
        <taxon>Eurotiomycetidae</taxon>
        <taxon>Eurotiales</taxon>
        <taxon>Aspergillaceae</taxon>
        <taxon>Aspergillus</taxon>
        <taxon>Aspergillus subgen. Circumdati</taxon>
    </lineage>
</organism>
<dbReference type="Gene3D" id="2.60.120.200">
    <property type="match status" value="1"/>
</dbReference>
<protein>
    <recommendedName>
        <fullName evidence="3">DUF1349-domain-containing protein</fullName>
    </recommendedName>
</protein>
<dbReference type="STRING" id="1450539.A0A318ZQ63"/>
<evidence type="ECO:0000313" key="2">
    <source>
        <dbReference type="Proteomes" id="UP000248349"/>
    </source>
</evidence>
<dbReference type="Pfam" id="PF07081">
    <property type="entry name" value="DUF1349"/>
    <property type="match status" value="1"/>
</dbReference>
<dbReference type="RefSeq" id="XP_025428240.1">
    <property type="nucleotide sequence ID" value="XM_025578734.1"/>
</dbReference>
<reference evidence="1 2" key="1">
    <citation type="submission" date="2016-12" db="EMBL/GenBank/DDBJ databases">
        <title>The genomes of Aspergillus section Nigri reveals drivers in fungal speciation.</title>
        <authorList>
            <consortium name="DOE Joint Genome Institute"/>
            <person name="Vesth T.C."/>
            <person name="Nybo J."/>
            <person name="Theobald S."/>
            <person name="Brandl J."/>
            <person name="Frisvad J.C."/>
            <person name="Nielsen K.F."/>
            <person name="Lyhne E.K."/>
            <person name="Kogle M.E."/>
            <person name="Kuo A."/>
            <person name="Riley R."/>
            <person name="Clum A."/>
            <person name="Nolan M."/>
            <person name="Lipzen A."/>
            <person name="Salamov A."/>
            <person name="Henrissat B."/>
            <person name="Wiebenga A."/>
            <person name="De Vries R.P."/>
            <person name="Grigoriev I.V."/>
            <person name="Mortensen U.H."/>
            <person name="Andersen M.R."/>
            <person name="Baker S.E."/>
        </authorList>
    </citation>
    <scope>NUCLEOTIDE SEQUENCE [LARGE SCALE GENOMIC DNA]</scope>
    <source>
        <strain evidence="1 2">JOP 1030-1</strain>
    </source>
</reference>
<dbReference type="InterPro" id="IPR009784">
    <property type="entry name" value="DUF1349"/>
</dbReference>
<accession>A0A318ZQ63</accession>
<dbReference type="GeneID" id="37079963"/>
<evidence type="ECO:0008006" key="3">
    <source>
        <dbReference type="Google" id="ProtNLM"/>
    </source>
</evidence>
<evidence type="ECO:0000313" key="1">
    <source>
        <dbReference type="EMBL" id="PYH42258.1"/>
    </source>
</evidence>
<name>A0A318ZQ63_9EURO</name>